<dbReference type="PANTHER" id="PTHR11946">
    <property type="entry name" value="VALYL-TRNA SYNTHETASES"/>
    <property type="match status" value="1"/>
</dbReference>
<comment type="subunit">
    <text evidence="10">Monomer.</text>
</comment>
<protein>
    <recommendedName>
        <fullName evidence="10">Valine--tRNA ligase</fullName>
        <ecNumber evidence="10">6.1.1.9</ecNumber>
    </recommendedName>
    <alternativeName>
        <fullName evidence="10">Valyl-tRNA synthetase</fullName>
        <shortName evidence="10">ValRS</shortName>
    </alternativeName>
</protein>
<dbReference type="InterPro" id="IPR010978">
    <property type="entry name" value="tRNA-bd_arm"/>
</dbReference>
<dbReference type="Pfam" id="PF00133">
    <property type="entry name" value="tRNA-synt_1"/>
    <property type="match status" value="1"/>
</dbReference>
<dbReference type="GO" id="GO:0002161">
    <property type="term" value="F:aminoacyl-tRNA deacylase activity"/>
    <property type="evidence" value="ECO:0007669"/>
    <property type="project" value="InterPro"/>
</dbReference>
<dbReference type="InterPro" id="IPR002300">
    <property type="entry name" value="aa-tRNA-synth_Ia"/>
</dbReference>
<dbReference type="InterPro" id="IPR037118">
    <property type="entry name" value="Val-tRNA_synth_C_sf"/>
</dbReference>
<dbReference type="AlphaFoldDB" id="A0A1Y3CMA6"/>
<dbReference type="NCBIfam" id="NF004349">
    <property type="entry name" value="PRK05729.1"/>
    <property type="match status" value="1"/>
</dbReference>
<dbReference type="PROSITE" id="PS00178">
    <property type="entry name" value="AA_TRNA_LIGASE_I"/>
    <property type="match status" value="1"/>
</dbReference>
<dbReference type="InterPro" id="IPR001412">
    <property type="entry name" value="aa-tRNA-synth_I_CS"/>
</dbReference>
<accession>A0A1Y3CMA6</accession>
<dbReference type="CDD" id="cd07962">
    <property type="entry name" value="Anticodon_Ia_Val"/>
    <property type="match status" value="1"/>
</dbReference>
<feature type="short sequence motif" description="'KMSKS' region" evidence="10">
    <location>
        <begin position="628"/>
        <end position="632"/>
    </location>
</feature>
<evidence type="ECO:0000256" key="8">
    <source>
        <dbReference type="ARBA" id="ARBA00047552"/>
    </source>
</evidence>
<dbReference type="PRINTS" id="PR00986">
    <property type="entry name" value="TRNASYNTHVAL"/>
</dbReference>
<keyword evidence="4 10" id="KW-0067">ATP-binding</keyword>
<comment type="catalytic activity">
    <reaction evidence="8 10">
        <text>tRNA(Val) + L-valine + ATP = L-valyl-tRNA(Val) + AMP + diphosphate</text>
        <dbReference type="Rhea" id="RHEA:10704"/>
        <dbReference type="Rhea" id="RHEA-COMP:9672"/>
        <dbReference type="Rhea" id="RHEA-COMP:9708"/>
        <dbReference type="ChEBI" id="CHEBI:30616"/>
        <dbReference type="ChEBI" id="CHEBI:33019"/>
        <dbReference type="ChEBI" id="CHEBI:57762"/>
        <dbReference type="ChEBI" id="CHEBI:78442"/>
        <dbReference type="ChEBI" id="CHEBI:78537"/>
        <dbReference type="ChEBI" id="CHEBI:456215"/>
        <dbReference type="EC" id="6.1.1.9"/>
    </reaction>
</comment>
<dbReference type="InterPro" id="IPR033705">
    <property type="entry name" value="Anticodon_Ia_Val"/>
</dbReference>
<evidence type="ECO:0000259" key="12">
    <source>
        <dbReference type="Pfam" id="PF08264"/>
    </source>
</evidence>
<dbReference type="GO" id="GO:0005829">
    <property type="term" value="C:cytosol"/>
    <property type="evidence" value="ECO:0007669"/>
    <property type="project" value="TreeGrafter"/>
</dbReference>
<feature type="binding site" evidence="10">
    <location>
        <position position="631"/>
    </location>
    <ligand>
        <name>ATP</name>
        <dbReference type="ChEBI" id="CHEBI:30616"/>
    </ligand>
</feature>
<keyword evidence="15" id="KW-1185">Reference proteome</keyword>
<dbReference type="HAMAP" id="MF_02004">
    <property type="entry name" value="Val_tRNA_synth_type1"/>
    <property type="match status" value="1"/>
</dbReference>
<dbReference type="EMBL" id="NEGB01000002">
    <property type="protein sequence ID" value="OTG66762.1"/>
    <property type="molecule type" value="Genomic_DNA"/>
</dbReference>
<dbReference type="Proteomes" id="UP000242765">
    <property type="component" value="Unassembled WGS sequence"/>
</dbReference>
<dbReference type="SUPFAM" id="SSF50677">
    <property type="entry name" value="ValRS/IleRS/LeuRS editing domain"/>
    <property type="match status" value="1"/>
</dbReference>
<dbReference type="NCBIfam" id="TIGR00422">
    <property type="entry name" value="valS"/>
    <property type="match status" value="1"/>
</dbReference>
<dbReference type="InterPro" id="IPR009080">
    <property type="entry name" value="tRNAsynth_Ia_anticodon-bd"/>
</dbReference>
<keyword evidence="7 10" id="KW-0030">Aminoacyl-tRNA synthetase</keyword>
<dbReference type="GO" id="GO:0005524">
    <property type="term" value="F:ATP binding"/>
    <property type="evidence" value="ECO:0007669"/>
    <property type="project" value="UniProtKB-UniRule"/>
</dbReference>
<dbReference type="Gene3D" id="3.40.50.620">
    <property type="entry name" value="HUPs"/>
    <property type="match status" value="2"/>
</dbReference>
<dbReference type="FunFam" id="3.40.50.620:FF:000020">
    <property type="entry name" value="Valine--tRNA ligase, mitochondrial"/>
    <property type="match status" value="1"/>
</dbReference>
<dbReference type="FunFam" id="1.10.730.10:FF:000009">
    <property type="entry name" value="Valine--tRNA ligase, mitochondrial"/>
    <property type="match status" value="1"/>
</dbReference>
<sequence length="1031" mass="117225">MTDSAQNIATTYDPTEIEKKWYKTWEDNGYFKPSQKGDSFCIMIPPPNVTGSLHMGHGFNNAIMDALTRYNRMSGKNTLWQPGTDHAGIATQMVVERQLAAQDISRHDLGREKFIDKIWEWKEQSGNNITNQIRRLGSSVDWSRERFTMDDGLSNAVKEVFVRLHKDGLIYRGKRLVNWDPKLQTALSDLEVESIEEKGSLWHFKYFFEDKSLRTKNDKDYLVVATTRPETIFGDVAVAVHPEDDRYKHLIGQMIKLPFTGRLIPIIADDVHVDKEFGTGCVKITPAHDFNDYEVWKRFSDKADNGQQALINILNKNAHLLSMSDVNTLEDILSAYLRGMVFDRPLTFQLLKNTEYPQNDYEAPLPSATEFSKLHEKRKSIFKDKNIFKNILNQIIPEEYQGLERFAARKKLVEQAEAEGWLEQILPHDLKAPRGDRSGVIVEPLLTDQWYVKIAPLAEPAIKAVKDGDIKFVPEQYSNMYMAWMNNIQDWCISRQLWWGHRIPAWYDVDGNVYVGRNEAEVREENGIAADVQLTQDEDVLDTWFSSGLWTFSTLGWTGDAKKDAENYFLNTFHPTDVLVTGFDIIFFWVARMIMMTMHFMKNEDGTPQVPFKTVYVHGLVRDGEGQKMSKSKGNVLDPLDLIDGVDLETLVQKRTTGLMNPKQAAKIEKSTRKEFPEGIQAYGTDAVRFTFCALANTGRDIKFDMKRVEGYRNFCNKIWNGTRFVLMNVEGQTVGQTARPDLWELPEQWIVSRLQKAEAAVQQAFATYRLDLAAQAIYEFIWNEYCDWYVELTKPVLNDENVAEERKAEVRRVLLAVMEASLRLAHPIMPYLTEEIWQTLAPMIGLGAKVGQSTIMTAAYPVADPAKINDQAEADMQWLQGLIGAVRNIRGEMGLGNARLLPVLLQNTTDAEKAQIARIEPLVKALAKVESITFLTDAEQPPLSSSSVVGHVSVFVPMKGLIDPKAELSRLQKDFDKVQKQHDQIAGKLSNEGFVAKAPVAVVEGEKVKLAEFADQLVKIQANMDQIAAL</sequence>
<dbReference type="Gene3D" id="3.90.740.10">
    <property type="entry name" value="Valyl/Leucyl/Isoleucyl-tRNA synthetase, editing domain"/>
    <property type="match status" value="2"/>
</dbReference>
<reference evidence="14 15" key="1">
    <citation type="submission" date="2017-04" db="EMBL/GenBank/DDBJ databases">
        <title>High diversity of culturable Acinetobacter species in natural soil and water ecosystems.</title>
        <authorList>
            <person name="Nemec A."/>
            <person name="Radolfova-Krizova L."/>
        </authorList>
    </citation>
    <scope>NUCLEOTIDE SEQUENCE [LARGE SCALE GENOMIC DNA]</scope>
    <source>
        <strain evidence="14 15">ANC 4999</strain>
    </source>
</reference>
<dbReference type="SUPFAM" id="SSF46589">
    <property type="entry name" value="tRNA-binding arm"/>
    <property type="match status" value="1"/>
</dbReference>
<feature type="domain" description="Methionyl/Valyl/Leucyl/Isoleucyl-tRNA synthetase anticodon-binding" evidence="12">
    <location>
        <begin position="748"/>
        <end position="902"/>
    </location>
</feature>
<evidence type="ECO:0000256" key="6">
    <source>
        <dbReference type="ARBA" id="ARBA00023054"/>
    </source>
</evidence>
<comment type="domain">
    <text evidence="10">ValRS has two distinct active sites: one for aminoacylation and one for editing. The misactivated threonine is translocated from the active site to the editing site.</text>
</comment>
<evidence type="ECO:0000256" key="1">
    <source>
        <dbReference type="ARBA" id="ARBA00022490"/>
    </source>
</evidence>
<dbReference type="Pfam" id="PF10458">
    <property type="entry name" value="Val_tRNA-synt_C"/>
    <property type="match status" value="1"/>
</dbReference>
<evidence type="ECO:0000313" key="15">
    <source>
        <dbReference type="Proteomes" id="UP000242765"/>
    </source>
</evidence>
<evidence type="ECO:0000313" key="14">
    <source>
        <dbReference type="EMBL" id="OTG66762.1"/>
    </source>
</evidence>
<dbReference type="EC" id="6.1.1.9" evidence="10"/>
<keyword evidence="5 10" id="KW-0648">Protein biosynthesis</keyword>
<comment type="caution">
    <text evidence="14">The sequence shown here is derived from an EMBL/GenBank/DDBJ whole genome shotgun (WGS) entry which is preliminary data.</text>
</comment>
<proteinExistence type="inferred from homology"/>
<feature type="domain" description="Valyl-tRNA synthetase tRNA-binding arm" evidence="13">
    <location>
        <begin position="967"/>
        <end position="1028"/>
    </location>
</feature>
<dbReference type="InterPro" id="IPR014729">
    <property type="entry name" value="Rossmann-like_a/b/a_fold"/>
</dbReference>
<dbReference type="GO" id="GO:0006438">
    <property type="term" value="P:valyl-tRNA aminoacylation"/>
    <property type="evidence" value="ECO:0007669"/>
    <property type="project" value="UniProtKB-UniRule"/>
</dbReference>
<comment type="domain">
    <text evidence="10">The C-terminal coiled-coil domain is crucial for aminoacylation activity.</text>
</comment>
<dbReference type="PANTHER" id="PTHR11946:SF93">
    <property type="entry name" value="VALINE--TRNA LIGASE, CHLOROPLASTIC_MITOCHONDRIAL 2"/>
    <property type="match status" value="1"/>
</dbReference>
<dbReference type="Gene3D" id="1.10.287.380">
    <property type="entry name" value="Valyl-tRNA synthetase, C-terminal domain"/>
    <property type="match status" value="1"/>
</dbReference>
<evidence type="ECO:0000256" key="5">
    <source>
        <dbReference type="ARBA" id="ARBA00022917"/>
    </source>
</evidence>
<comment type="function">
    <text evidence="10">Catalyzes the attachment of valine to tRNA(Val). As ValRS can inadvertently accommodate and process structurally similar amino acids such as threonine, to avoid such errors, it has a 'posttransfer' editing activity that hydrolyzes mischarged Thr-tRNA(Val) in a tRNA-dependent manner.</text>
</comment>
<evidence type="ECO:0000256" key="9">
    <source>
        <dbReference type="ARBA" id="ARBA00060830"/>
    </source>
</evidence>
<dbReference type="InterPro" id="IPR009008">
    <property type="entry name" value="Val/Leu/Ile-tRNA-synth_edit"/>
</dbReference>
<dbReference type="OrthoDB" id="9810365at2"/>
<dbReference type="SUPFAM" id="SSF47323">
    <property type="entry name" value="Anticodon-binding domain of a subclass of class I aminoacyl-tRNA synthetases"/>
    <property type="match status" value="1"/>
</dbReference>
<evidence type="ECO:0000256" key="10">
    <source>
        <dbReference type="HAMAP-Rule" id="MF_02004"/>
    </source>
</evidence>
<dbReference type="GO" id="GO:0004832">
    <property type="term" value="F:valine-tRNA ligase activity"/>
    <property type="evidence" value="ECO:0007669"/>
    <property type="project" value="UniProtKB-UniRule"/>
</dbReference>
<organism evidence="14 15">
    <name type="scientific">Acinetobacter silvestris</name>
    <dbReference type="NCBI Taxonomy" id="1977882"/>
    <lineage>
        <taxon>Bacteria</taxon>
        <taxon>Pseudomonadati</taxon>
        <taxon>Pseudomonadota</taxon>
        <taxon>Gammaproteobacteria</taxon>
        <taxon>Moraxellales</taxon>
        <taxon>Moraxellaceae</taxon>
        <taxon>Acinetobacter</taxon>
    </lineage>
</organism>
<evidence type="ECO:0000256" key="3">
    <source>
        <dbReference type="ARBA" id="ARBA00022741"/>
    </source>
</evidence>
<gene>
    <name evidence="10" type="primary">valS</name>
    <name evidence="14" type="ORF">B9T28_05910</name>
</gene>
<feature type="short sequence motif" description="'HIGH' region" evidence="10">
    <location>
        <begin position="47"/>
        <end position="57"/>
    </location>
</feature>
<dbReference type="FunFam" id="1.10.287.380:FF:000001">
    <property type="entry name" value="Valine--tRNA ligase"/>
    <property type="match status" value="1"/>
</dbReference>
<evidence type="ECO:0000256" key="2">
    <source>
        <dbReference type="ARBA" id="ARBA00022598"/>
    </source>
</evidence>
<dbReference type="RefSeq" id="WP_086203006.1">
    <property type="nucleotide sequence ID" value="NZ_NEGB01000002.1"/>
</dbReference>
<dbReference type="InterPro" id="IPR013155">
    <property type="entry name" value="M/V/L/I-tRNA-synth_anticd-bd"/>
</dbReference>
<keyword evidence="6 10" id="KW-0175">Coiled coil</keyword>
<dbReference type="FunFam" id="3.40.50.620:FF:000073">
    <property type="entry name" value="Valine--tRNA ligase"/>
    <property type="match status" value="1"/>
</dbReference>
<dbReference type="Gene3D" id="1.10.730.10">
    <property type="entry name" value="Isoleucyl-tRNA Synthetase, Domain 1"/>
    <property type="match status" value="1"/>
</dbReference>
<dbReference type="InterPro" id="IPR002303">
    <property type="entry name" value="Valyl-tRNA_ligase"/>
</dbReference>
<dbReference type="SUPFAM" id="SSF52374">
    <property type="entry name" value="Nucleotidylyl transferase"/>
    <property type="match status" value="1"/>
</dbReference>
<comment type="similarity">
    <text evidence="9 10">Belongs to the class-I aminoacyl-tRNA synthetase family. ValS type 1 subfamily.</text>
</comment>
<keyword evidence="1 10" id="KW-0963">Cytoplasm</keyword>
<feature type="domain" description="Aminoacyl-tRNA synthetase class Ia" evidence="11">
    <location>
        <begin position="20"/>
        <end position="705"/>
    </location>
</feature>
<dbReference type="STRING" id="1977882.B9T28_05910"/>
<evidence type="ECO:0000256" key="7">
    <source>
        <dbReference type="ARBA" id="ARBA00023146"/>
    </source>
</evidence>
<comment type="subcellular location">
    <subcellularLocation>
        <location evidence="10">Cytoplasm</location>
    </subcellularLocation>
</comment>
<keyword evidence="3 10" id="KW-0547">Nucleotide-binding</keyword>
<evidence type="ECO:0000259" key="13">
    <source>
        <dbReference type="Pfam" id="PF10458"/>
    </source>
</evidence>
<evidence type="ECO:0000259" key="11">
    <source>
        <dbReference type="Pfam" id="PF00133"/>
    </source>
</evidence>
<dbReference type="InterPro" id="IPR019499">
    <property type="entry name" value="Val-tRNA_synth_tRNA-bd"/>
</dbReference>
<keyword evidence="2 10" id="KW-0436">Ligase</keyword>
<name>A0A1Y3CMA6_9GAMM</name>
<dbReference type="Pfam" id="PF08264">
    <property type="entry name" value="Anticodon_1"/>
    <property type="match status" value="1"/>
</dbReference>
<evidence type="ECO:0000256" key="4">
    <source>
        <dbReference type="ARBA" id="ARBA00022840"/>
    </source>
</evidence>